<gene>
    <name evidence="3" type="ORF">LTSEURB_6739</name>
</gene>
<protein>
    <submittedName>
        <fullName evidence="3">TraO protein</fullName>
    </submittedName>
</protein>
<feature type="compositionally biased region" description="Polar residues" evidence="1">
    <location>
        <begin position="112"/>
        <end position="121"/>
    </location>
</feature>
<evidence type="ECO:0000313" key="4">
    <source>
        <dbReference type="Proteomes" id="UP000004776"/>
    </source>
</evidence>
<feature type="domain" description="Large polyvalent protein-associated" evidence="2">
    <location>
        <begin position="166"/>
        <end position="256"/>
    </location>
</feature>
<feature type="compositionally biased region" description="Low complexity" evidence="1">
    <location>
        <begin position="289"/>
        <end position="309"/>
    </location>
</feature>
<dbReference type="Proteomes" id="UP000004776">
    <property type="component" value="Unassembled WGS sequence"/>
</dbReference>
<sequence length="602" mass="65309">PGYLYYDKARRTKKTAPAEAKEKGSAKPATAPKKPRQKKVTTDDKPEKPQQAAPAAADSQSATRADPTPSLSSLLKQESPPASPIPAPEDEENQPVTPSMNEPAPPLRKADTSGTDENGTPDNDAPVTDAMPEPDGIRFERSQQARERIDLVALEGALLHKPGNERGTQQYLLDGERAFTRYLQQGRIIMATPQASQNDRMILGALLVAKQDMVLQGNIELTGSPAFKQRAINLIAEYDLPLKLTNPEQIKMLEDAREKLRSEPGLPDEPTPLGSEASEILVHPVGNNTSAPRSSAPVAAQAASTQRASTDTLPPDILPQKAPAPVPMNASHDEASAGLASHDEASAQASAGLTGTLLEHGAAPYNFRKDESHSYYARLRTAEGERVVWGITLRAAIADAGLNNNDLVTLQMTGKETVTVDVKQKGEDGKPLLDGKGQPIYRKEERERNKWTARQAIDPTVVSADTRSMTPPGELLAYSLKDWNALQAGVEELAKKAQAGVEELAKRPGYPCRTGPDCPMRCGRNRQAKVYPAPTDSLTTPRSLPRPAMPGRRFSRRWMQSNSSNCCWSKPTATMSRALYFMTMCTSRYSGDCVKTPGARLT</sequence>
<feature type="compositionally biased region" description="Low complexity" evidence="1">
    <location>
        <begin position="49"/>
        <end position="62"/>
    </location>
</feature>
<evidence type="ECO:0000256" key="1">
    <source>
        <dbReference type="SAM" id="MobiDB-lite"/>
    </source>
</evidence>
<name>G5S5E5_SALET</name>
<dbReference type="EMBL" id="AFCW01002468">
    <property type="protein sequence ID" value="EHC95910.1"/>
    <property type="molecule type" value="Genomic_DNA"/>
</dbReference>
<feature type="region of interest" description="Disordered" evidence="1">
    <location>
        <begin position="1"/>
        <end position="135"/>
    </location>
</feature>
<organism evidence="3 4">
    <name type="scientific">Salmonella enterica subsp. enterica serovar Urbana str. R8-2977</name>
    <dbReference type="NCBI Taxonomy" id="913084"/>
    <lineage>
        <taxon>Bacteria</taxon>
        <taxon>Pseudomonadati</taxon>
        <taxon>Pseudomonadota</taxon>
        <taxon>Gammaproteobacteria</taxon>
        <taxon>Enterobacterales</taxon>
        <taxon>Enterobacteriaceae</taxon>
        <taxon>Salmonella</taxon>
    </lineage>
</organism>
<reference evidence="3 4" key="1">
    <citation type="journal article" date="2011" name="BMC Genomics">
        <title>Genome sequencing reveals diversification of virulence factor content and possible host adaptation in distinct subpopulations of Salmonella enterica.</title>
        <authorList>
            <person name="den Bakker H.C."/>
            <person name="Moreno Switt A.I."/>
            <person name="Govoni G."/>
            <person name="Cummings C.A."/>
            <person name="Ranieri M.L."/>
            <person name="Degoricija L."/>
            <person name="Hoelzer K."/>
            <person name="Rodriguez-Rivera L.D."/>
            <person name="Brown S."/>
            <person name="Bolchacova E."/>
            <person name="Furtado M.R."/>
            <person name="Wiedmann M."/>
        </authorList>
    </citation>
    <scope>NUCLEOTIDE SEQUENCE [LARGE SCALE GENOMIC DNA]</scope>
    <source>
        <strain evidence="3 4">R8-2977</strain>
    </source>
</reference>
<feature type="non-terminal residue" evidence="3">
    <location>
        <position position="1"/>
    </location>
</feature>
<dbReference type="PATRIC" id="fig|913084.3.peg.5017"/>
<dbReference type="AlphaFoldDB" id="G5S5E5"/>
<comment type="caution">
    <text evidence="3">The sequence shown here is derived from an EMBL/GenBank/DDBJ whole genome shotgun (WGS) entry which is preliminary data.</text>
</comment>
<dbReference type="InterPro" id="IPR040677">
    <property type="entry name" value="LPD7"/>
</dbReference>
<proteinExistence type="predicted"/>
<evidence type="ECO:0000313" key="3">
    <source>
        <dbReference type="EMBL" id="EHC95910.1"/>
    </source>
</evidence>
<evidence type="ECO:0000259" key="2">
    <source>
        <dbReference type="Pfam" id="PF18821"/>
    </source>
</evidence>
<feature type="compositionally biased region" description="Basic and acidic residues" evidence="1">
    <location>
        <begin position="331"/>
        <end position="345"/>
    </location>
</feature>
<dbReference type="Pfam" id="PF18821">
    <property type="entry name" value="LPD7"/>
    <property type="match status" value="1"/>
</dbReference>
<feature type="region of interest" description="Disordered" evidence="1">
    <location>
        <begin position="285"/>
        <end position="348"/>
    </location>
</feature>
<accession>G5S5E5</accession>